<keyword evidence="10" id="KW-1185">Reference proteome</keyword>
<keyword evidence="3" id="KW-0540">Nuclease</keyword>
<dbReference type="SUPFAM" id="SSF56672">
    <property type="entry name" value="DNA/RNA polymerases"/>
    <property type="match status" value="1"/>
</dbReference>
<evidence type="ECO:0000256" key="5">
    <source>
        <dbReference type="ARBA" id="ARBA00022801"/>
    </source>
</evidence>
<evidence type="ECO:0000256" key="4">
    <source>
        <dbReference type="ARBA" id="ARBA00022759"/>
    </source>
</evidence>
<protein>
    <submittedName>
        <fullName evidence="9">Retrovirus-related Pol polyprotein from transposon 297</fullName>
    </submittedName>
</protein>
<dbReference type="GO" id="GO:0016787">
    <property type="term" value="F:hydrolase activity"/>
    <property type="evidence" value="ECO:0007669"/>
    <property type="project" value="UniProtKB-KW"/>
</dbReference>
<feature type="region of interest" description="Disordered" evidence="7">
    <location>
        <begin position="161"/>
        <end position="183"/>
    </location>
</feature>
<dbReference type="EMBL" id="BGPR01000150">
    <property type="protein sequence ID" value="GBL99739.1"/>
    <property type="molecule type" value="Genomic_DNA"/>
</dbReference>
<keyword evidence="2" id="KW-0548">Nucleotidyltransferase</keyword>
<name>A0A4Y2C6C4_ARAVE</name>
<sequence length="249" mass="28779">MGNEERVIAYFSKSLGKPERNYCVTRKELLAIVKSIEHLHHYLYARKFLLRTDHASLRWLLNFKEPEGQIARWIQRLQEYDFEIQHRKGTCHGNADALSRRPCKENCKQCTNAEKKYGMERDISVKVLTTTTVDPWSSVADWLGCQLARWQVGPLNRRQFGPPRKCGREAKKNSFSQTHKQNSPFPQGPCFGVRHPFLGIYCRRNSTIQTAGGRISARRNQGPGRNGVLSTSFELPIIYRCFTSKPSRH</sequence>
<keyword evidence="6" id="KW-0695">RNA-directed DNA polymerase</keyword>
<evidence type="ECO:0000313" key="9">
    <source>
        <dbReference type="EMBL" id="GBL99739.1"/>
    </source>
</evidence>
<dbReference type="Pfam" id="PF17917">
    <property type="entry name" value="RT_RNaseH"/>
    <property type="match status" value="1"/>
</dbReference>
<feature type="compositionally biased region" description="Polar residues" evidence="7">
    <location>
        <begin position="173"/>
        <end position="183"/>
    </location>
</feature>
<evidence type="ECO:0000256" key="1">
    <source>
        <dbReference type="ARBA" id="ARBA00022679"/>
    </source>
</evidence>
<dbReference type="PANTHER" id="PTHR34072">
    <property type="entry name" value="ENZYMATIC POLYPROTEIN-RELATED"/>
    <property type="match status" value="1"/>
</dbReference>
<evidence type="ECO:0000313" key="10">
    <source>
        <dbReference type="Proteomes" id="UP000499080"/>
    </source>
</evidence>
<keyword evidence="4" id="KW-0255">Endonuclease</keyword>
<dbReference type="InterPro" id="IPR043502">
    <property type="entry name" value="DNA/RNA_pol_sf"/>
</dbReference>
<feature type="domain" description="Reverse transcriptase RNase H-like" evidence="8">
    <location>
        <begin position="3"/>
        <end position="80"/>
    </location>
</feature>
<dbReference type="AlphaFoldDB" id="A0A4Y2C6C4"/>
<evidence type="ECO:0000256" key="3">
    <source>
        <dbReference type="ARBA" id="ARBA00022722"/>
    </source>
</evidence>
<evidence type="ECO:0000259" key="8">
    <source>
        <dbReference type="Pfam" id="PF17917"/>
    </source>
</evidence>
<gene>
    <name evidence="9" type="primary">pol_3592</name>
    <name evidence="9" type="ORF">AVEN_249769_1</name>
</gene>
<dbReference type="GO" id="GO:0003964">
    <property type="term" value="F:RNA-directed DNA polymerase activity"/>
    <property type="evidence" value="ECO:0007669"/>
    <property type="project" value="UniProtKB-KW"/>
</dbReference>
<dbReference type="GO" id="GO:0004519">
    <property type="term" value="F:endonuclease activity"/>
    <property type="evidence" value="ECO:0007669"/>
    <property type="project" value="UniProtKB-KW"/>
</dbReference>
<dbReference type="Proteomes" id="UP000499080">
    <property type="component" value="Unassembled WGS sequence"/>
</dbReference>
<comment type="caution">
    <text evidence="9">The sequence shown here is derived from an EMBL/GenBank/DDBJ whole genome shotgun (WGS) entry which is preliminary data.</text>
</comment>
<dbReference type="OrthoDB" id="6428871at2759"/>
<evidence type="ECO:0000256" key="2">
    <source>
        <dbReference type="ARBA" id="ARBA00022695"/>
    </source>
</evidence>
<dbReference type="PANTHER" id="PTHR34072:SF49">
    <property type="entry name" value="RIBONUCLEASE H"/>
    <property type="match status" value="1"/>
</dbReference>
<organism evidence="9 10">
    <name type="scientific">Araneus ventricosus</name>
    <name type="common">Orbweaver spider</name>
    <name type="synonym">Epeira ventricosa</name>
    <dbReference type="NCBI Taxonomy" id="182803"/>
    <lineage>
        <taxon>Eukaryota</taxon>
        <taxon>Metazoa</taxon>
        <taxon>Ecdysozoa</taxon>
        <taxon>Arthropoda</taxon>
        <taxon>Chelicerata</taxon>
        <taxon>Arachnida</taxon>
        <taxon>Araneae</taxon>
        <taxon>Araneomorphae</taxon>
        <taxon>Entelegynae</taxon>
        <taxon>Araneoidea</taxon>
        <taxon>Araneidae</taxon>
        <taxon>Araneus</taxon>
    </lineage>
</organism>
<keyword evidence="1" id="KW-0808">Transferase</keyword>
<reference evidence="9 10" key="1">
    <citation type="journal article" date="2019" name="Sci. Rep.">
        <title>Orb-weaving spider Araneus ventricosus genome elucidates the spidroin gene catalogue.</title>
        <authorList>
            <person name="Kono N."/>
            <person name="Nakamura H."/>
            <person name="Ohtoshi R."/>
            <person name="Moran D.A.P."/>
            <person name="Shinohara A."/>
            <person name="Yoshida Y."/>
            <person name="Fujiwara M."/>
            <person name="Mori M."/>
            <person name="Tomita M."/>
            <person name="Arakawa K."/>
        </authorList>
    </citation>
    <scope>NUCLEOTIDE SEQUENCE [LARGE SCALE GENOMIC DNA]</scope>
</reference>
<accession>A0A4Y2C6C4</accession>
<dbReference type="CDD" id="cd09274">
    <property type="entry name" value="RNase_HI_RT_Ty3"/>
    <property type="match status" value="1"/>
</dbReference>
<evidence type="ECO:0000256" key="6">
    <source>
        <dbReference type="ARBA" id="ARBA00022918"/>
    </source>
</evidence>
<keyword evidence="5" id="KW-0378">Hydrolase</keyword>
<dbReference type="InterPro" id="IPR041373">
    <property type="entry name" value="RT_RNaseH"/>
</dbReference>
<evidence type="ECO:0000256" key="7">
    <source>
        <dbReference type="SAM" id="MobiDB-lite"/>
    </source>
</evidence>
<proteinExistence type="predicted"/>